<dbReference type="EMBL" id="JXBB01000034">
    <property type="protein sequence ID" value="OAR03828.1"/>
    <property type="molecule type" value="Genomic_DNA"/>
</dbReference>
<evidence type="ECO:0000259" key="2">
    <source>
        <dbReference type="PROSITE" id="PS01148"/>
    </source>
</evidence>
<evidence type="ECO:0000313" key="6">
    <source>
        <dbReference type="Proteomes" id="UP000244180"/>
    </source>
</evidence>
<accession>A0A132MHH5</accession>
<organism evidence="4 6">
    <name type="scientific">Hydrogenibacillus schlegelii</name>
    <name type="common">Bacillus schlegelii</name>
    <dbReference type="NCBI Taxonomy" id="1484"/>
    <lineage>
        <taxon>Bacteria</taxon>
        <taxon>Bacillati</taxon>
        <taxon>Bacillota</taxon>
        <taxon>Bacilli</taxon>
        <taxon>Bacillales</taxon>
        <taxon>Bacillales Family X. Incertae Sedis</taxon>
        <taxon>Hydrogenibacillus</taxon>
    </lineage>
</organism>
<proteinExistence type="inferred from homology"/>
<dbReference type="Gene3D" id="3.30.110.40">
    <property type="entry name" value="TusA-like domain"/>
    <property type="match status" value="1"/>
</dbReference>
<reference evidence="3 5" key="1">
    <citation type="submission" date="2015-09" db="EMBL/GenBank/DDBJ databases">
        <title>Draft genome sequence of Hydrogenibacillus schlegelii DSM 2000.</title>
        <authorList>
            <person name="Hemp J."/>
        </authorList>
    </citation>
    <scope>NUCLEOTIDE SEQUENCE [LARGE SCALE GENOMIC DNA]</scope>
    <source>
        <strain evidence="3 5">MA 48</strain>
    </source>
</reference>
<evidence type="ECO:0000313" key="3">
    <source>
        <dbReference type="EMBL" id="OAR03828.1"/>
    </source>
</evidence>
<reference evidence="4 6" key="2">
    <citation type="submission" date="2017-08" db="EMBL/GenBank/DDBJ databases">
        <title>Burning lignite coal seam in the remote Altai Mountains harbors a hydrogen-driven thermophilic microbial community.</title>
        <authorList>
            <person name="Kadnikov V.V."/>
            <person name="Mardanov A.V."/>
            <person name="Ivasenko D."/>
            <person name="Beletsky A.V."/>
            <person name="Karnachuk O.V."/>
            <person name="Ravin N.V."/>
        </authorList>
    </citation>
    <scope>NUCLEOTIDE SEQUENCE [LARGE SCALE GENOMIC DNA]</scope>
    <source>
        <strain evidence="4">AL33</strain>
    </source>
</reference>
<dbReference type="Pfam" id="PF01206">
    <property type="entry name" value="TusA"/>
    <property type="match status" value="1"/>
</dbReference>
<dbReference type="InterPro" id="IPR036868">
    <property type="entry name" value="TusA-like_sf"/>
</dbReference>
<dbReference type="CDD" id="cd00291">
    <property type="entry name" value="SirA_YedF_YeeD"/>
    <property type="match status" value="1"/>
</dbReference>
<keyword evidence="5" id="KW-1185">Reference proteome</keyword>
<dbReference type="SUPFAM" id="SSF64307">
    <property type="entry name" value="SirA-like"/>
    <property type="match status" value="1"/>
</dbReference>
<dbReference type="AlphaFoldDB" id="A0A132MHH5"/>
<protein>
    <submittedName>
        <fullName evidence="4">Rhodanese-like domain protein</fullName>
    </submittedName>
</protein>
<dbReference type="PROSITE" id="PS01148">
    <property type="entry name" value="UPF0033"/>
    <property type="match status" value="1"/>
</dbReference>
<dbReference type="STRING" id="1484.SA87_03000"/>
<dbReference type="PANTHER" id="PTHR33279">
    <property type="entry name" value="SULFUR CARRIER PROTEIN YEDF-RELATED"/>
    <property type="match status" value="1"/>
</dbReference>
<dbReference type="InterPro" id="IPR001455">
    <property type="entry name" value="TusA-like"/>
</dbReference>
<evidence type="ECO:0000313" key="4">
    <source>
        <dbReference type="EMBL" id="PTQ54698.1"/>
    </source>
</evidence>
<dbReference type="PANTHER" id="PTHR33279:SF6">
    <property type="entry name" value="SULFUR CARRIER PROTEIN YEDF-RELATED"/>
    <property type="match status" value="1"/>
</dbReference>
<dbReference type="Proteomes" id="UP000244180">
    <property type="component" value="Unassembled WGS sequence"/>
</dbReference>
<evidence type="ECO:0000256" key="1">
    <source>
        <dbReference type="ARBA" id="ARBA00008984"/>
    </source>
</evidence>
<dbReference type="OrthoDB" id="9796234at2"/>
<gene>
    <name evidence="4" type="ORF">HSCHL_2289</name>
    <name evidence="3" type="ORF">SA87_03000</name>
</gene>
<dbReference type="RefSeq" id="WP_066202034.1">
    <property type="nucleotide sequence ID" value="NZ_CBCSAS010000001.1"/>
</dbReference>
<comment type="caution">
    <text evidence="4">The sequence shown here is derived from an EMBL/GenBank/DDBJ whole genome shotgun (WGS) entry which is preliminary data.</text>
</comment>
<name>A0A132MHH5_HYDSH</name>
<comment type="similarity">
    <text evidence="1">Belongs to the sulfur carrier protein TusA family.</text>
</comment>
<feature type="domain" description="UPF0033" evidence="2">
    <location>
        <begin position="14"/>
        <end position="38"/>
    </location>
</feature>
<evidence type="ECO:0000313" key="5">
    <source>
        <dbReference type="Proteomes" id="UP000243024"/>
    </source>
</evidence>
<sequence length="82" mass="8933">MTVQELLQKADKVVDATGLSCPMPVVRAKKAIDALSSGQILVVQATDRGSLKDIPAWAKQAGHELMETHEADGTFVYVIRKR</sequence>
<dbReference type="EMBL" id="PEBV01000002">
    <property type="protein sequence ID" value="PTQ54698.1"/>
    <property type="molecule type" value="Genomic_DNA"/>
</dbReference>
<dbReference type="Proteomes" id="UP000243024">
    <property type="component" value="Unassembled WGS sequence"/>
</dbReference>